<proteinExistence type="inferred from homology"/>
<dbReference type="AlphaFoldDB" id="A0A8K0C717"/>
<sequence>MDRTMYGKVEHGTLQPYQCTLKKGTSPGCESGKLKNTIAGLRCHPKIPVYVVEYHHEVLPFIYRNIGSKHLSLEGMTFVHLDSHPDMLIPKDMPAETVYDKHKLFASISIENWLMPGVYAGHYKNLIWVKPPWASQIDDGEQTFLIGKHKLKETIRLECKENYFVSECLFAPAEDLENVREANLTVLTLGKKINENSDDFTAIRKQLLNKFSLPYILDIDLDFFSTSNPFKSLYSLASLYDRLKDVYYFPSLQTKDTEKIVEITKKREEQIDELERLFKYLEEHREMPPYQGKEPTELYRKVDALKDIVLQYYHDGDIDWELVHDAGSTCDCTDLPHHVSSEKELDIMFESFKNFLGVLPCPPTIITISRSTEDDYTPCENVEAIQEKVINILSEFFSCDEPVLNYLDDSSEGDI</sequence>
<dbReference type="Proteomes" id="UP000801492">
    <property type="component" value="Unassembled WGS sequence"/>
</dbReference>
<comment type="similarity">
    <text evidence="1">Belongs to the UPF0489 family.</text>
</comment>
<keyword evidence="3" id="KW-1185">Reference proteome</keyword>
<dbReference type="EMBL" id="VTPC01091034">
    <property type="protein sequence ID" value="KAF2880022.1"/>
    <property type="molecule type" value="Genomic_DNA"/>
</dbReference>
<dbReference type="OrthoDB" id="418142at2759"/>
<organism evidence="2 3">
    <name type="scientific">Ignelater luminosus</name>
    <name type="common">Cucubano</name>
    <name type="synonym">Pyrophorus luminosus</name>
    <dbReference type="NCBI Taxonomy" id="2038154"/>
    <lineage>
        <taxon>Eukaryota</taxon>
        <taxon>Metazoa</taxon>
        <taxon>Ecdysozoa</taxon>
        <taxon>Arthropoda</taxon>
        <taxon>Hexapoda</taxon>
        <taxon>Insecta</taxon>
        <taxon>Pterygota</taxon>
        <taxon>Neoptera</taxon>
        <taxon>Endopterygota</taxon>
        <taxon>Coleoptera</taxon>
        <taxon>Polyphaga</taxon>
        <taxon>Elateriformia</taxon>
        <taxon>Elateroidea</taxon>
        <taxon>Elateridae</taxon>
        <taxon>Agrypninae</taxon>
        <taxon>Pyrophorini</taxon>
        <taxon>Ignelater</taxon>
    </lineage>
</organism>
<reference evidence="2" key="1">
    <citation type="submission" date="2019-08" db="EMBL/GenBank/DDBJ databases">
        <title>The genome of the North American firefly Photinus pyralis.</title>
        <authorList>
            <consortium name="Photinus pyralis genome working group"/>
            <person name="Fallon T.R."/>
            <person name="Sander Lower S.E."/>
            <person name="Weng J.-K."/>
        </authorList>
    </citation>
    <scope>NUCLEOTIDE SEQUENCE</scope>
    <source>
        <strain evidence="2">TRF0915ILg1</strain>
        <tissue evidence="2">Whole body</tissue>
    </source>
</reference>
<evidence type="ECO:0000313" key="3">
    <source>
        <dbReference type="Proteomes" id="UP000801492"/>
    </source>
</evidence>
<comment type="caution">
    <text evidence="2">The sequence shown here is derived from an EMBL/GenBank/DDBJ whole genome shotgun (WGS) entry which is preliminary data.</text>
</comment>
<name>A0A8K0C717_IGNLU</name>
<dbReference type="PANTHER" id="PTHR13225">
    <property type="entry name" value="MISEXPRESSION SUPPRESSOR OF RAS 6"/>
    <property type="match status" value="1"/>
</dbReference>
<evidence type="ECO:0000256" key="1">
    <source>
        <dbReference type="ARBA" id="ARBA00007099"/>
    </source>
</evidence>
<gene>
    <name evidence="2" type="ORF">ILUMI_26143</name>
</gene>
<dbReference type="PANTHER" id="PTHR13225:SF3">
    <property type="entry name" value="UPF0489 PROTEIN C5ORF22"/>
    <property type="match status" value="1"/>
</dbReference>
<dbReference type="Pfam" id="PF12640">
    <property type="entry name" value="UPF0489"/>
    <property type="match status" value="1"/>
</dbReference>
<accession>A0A8K0C717</accession>
<protein>
    <submittedName>
        <fullName evidence="2">Uncharacterized protein</fullName>
    </submittedName>
</protein>
<dbReference type="InterPro" id="IPR024131">
    <property type="entry name" value="UPF0489"/>
</dbReference>
<evidence type="ECO:0000313" key="2">
    <source>
        <dbReference type="EMBL" id="KAF2880022.1"/>
    </source>
</evidence>